<evidence type="ECO:0000256" key="6">
    <source>
        <dbReference type="ARBA" id="ARBA00048178"/>
    </source>
</evidence>
<dbReference type="EMBL" id="JAGTTM010000001">
    <property type="protein sequence ID" value="MCC2028813.1"/>
    <property type="molecule type" value="Genomic_DNA"/>
</dbReference>
<evidence type="ECO:0000256" key="2">
    <source>
        <dbReference type="ARBA" id="ARBA00011963"/>
    </source>
</evidence>
<comment type="catalytic activity">
    <reaction evidence="6">
        <text>UDP-N-acetyl-alpha-D-glucosamine + ATP = UDP-N-acetyl-alpha-D-glucosamine 3'-phosphate + ADP + H(+)</text>
        <dbReference type="Rhea" id="RHEA:32671"/>
        <dbReference type="ChEBI" id="CHEBI:15378"/>
        <dbReference type="ChEBI" id="CHEBI:30616"/>
        <dbReference type="ChEBI" id="CHEBI:57705"/>
        <dbReference type="ChEBI" id="CHEBI:64353"/>
        <dbReference type="ChEBI" id="CHEBI:456216"/>
        <dbReference type="EC" id="2.7.1.176"/>
    </reaction>
</comment>
<dbReference type="GO" id="GO:0005524">
    <property type="term" value="F:ATP binding"/>
    <property type="evidence" value="ECO:0007669"/>
    <property type="project" value="UniProtKB-KW"/>
</dbReference>
<evidence type="ECO:0000256" key="5">
    <source>
        <dbReference type="ARBA" id="ARBA00032897"/>
    </source>
</evidence>
<dbReference type="InterPro" id="IPR010488">
    <property type="entry name" value="Zeta_toxin_domain"/>
</dbReference>
<name>A0A9X1S0K2_9MICO</name>
<evidence type="ECO:0000256" key="4">
    <source>
        <dbReference type="ARBA" id="ARBA00022840"/>
    </source>
</evidence>
<dbReference type="Gene3D" id="3.40.50.300">
    <property type="entry name" value="P-loop containing nucleotide triphosphate hydrolases"/>
    <property type="match status" value="1"/>
</dbReference>
<gene>
    <name evidence="9" type="ORF">KEC56_04660</name>
</gene>
<evidence type="ECO:0000313" key="9">
    <source>
        <dbReference type="EMBL" id="MCC2028813.1"/>
    </source>
</evidence>
<dbReference type="Proteomes" id="UP001139289">
    <property type="component" value="Unassembled WGS sequence"/>
</dbReference>
<reference evidence="9" key="1">
    <citation type="submission" date="2021-04" db="EMBL/GenBank/DDBJ databases">
        <title>Microbacterium tenobrionis sp. nov. and Microbacterium allomyrinae sp. nov., isolated from larvae of Tenobrio molitor and Allomyrina dichotoma, respectively.</title>
        <authorList>
            <person name="Lee S.D."/>
        </authorList>
    </citation>
    <scope>NUCLEOTIDE SEQUENCE</scope>
    <source>
        <strain evidence="9">YMB-B2</strain>
    </source>
</reference>
<comment type="caution">
    <text evidence="9">The sequence shown here is derived from an EMBL/GenBank/DDBJ whole genome shotgun (WGS) entry which is preliminary data.</text>
</comment>
<feature type="region of interest" description="Disordered" evidence="7">
    <location>
        <begin position="277"/>
        <end position="301"/>
    </location>
</feature>
<evidence type="ECO:0000256" key="1">
    <source>
        <dbReference type="ARBA" id="ARBA00009104"/>
    </source>
</evidence>
<evidence type="ECO:0000313" key="10">
    <source>
        <dbReference type="Proteomes" id="UP001139289"/>
    </source>
</evidence>
<dbReference type="InterPro" id="IPR027417">
    <property type="entry name" value="P-loop_NTPase"/>
</dbReference>
<keyword evidence="3" id="KW-0547">Nucleotide-binding</keyword>
<feature type="compositionally biased region" description="Polar residues" evidence="7">
    <location>
        <begin position="291"/>
        <end position="301"/>
    </location>
</feature>
<sequence length="301" mass="32108">MVLLAGASGAGAGRAIALVRRMHGGNLVPVSSEDLQAFHPRYLEPSFRASTAGQNELSRAAASWLQASLAHARENRYSLLLEGAFRSPSTALAVARRFADSNYQVHVVVAATRSEESPLSATSRGLREVQQRLQSQFVTPAENEGSFAYVDALVSASAADSAVDRVSVIGRRGLTVLDAHRTDPTAMANVSSAFRASCSEKMSALEAAQWLSELRHMTAYAQSLRSIPPAALESLIELHEMAIRKVVPDLPVPPDSQVVPIQLVALRSSLAALKQRADRHDSPDIAAPVVTPSTPGTSISR</sequence>
<evidence type="ECO:0000259" key="8">
    <source>
        <dbReference type="Pfam" id="PF06414"/>
    </source>
</evidence>
<dbReference type="SUPFAM" id="SSF52540">
    <property type="entry name" value="P-loop containing nucleoside triphosphate hydrolases"/>
    <property type="match status" value="1"/>
</dbReference>
<keyword evidence="10" id="KW-1185">Reference proteome</keyword>
<proteinExistence type="inferred from homology"/>
<evidence type="ECO:0000256" key="7">
    <source>
        <dbReference type="SAM" id="MobiDB-lite"/>
    </source>
</evidence>
<dbReference type="Pfam" id="PF06414">
    <property type="entry name" value="Zeta_toxin"/>
    <property type="match status" value="1"/>
</dbReference>
<evidence type="ECO:0000256" key="3">
    <source>
        <dbReference type="ARBA" id="ARBA00022741"/>
    </source>
</evidence>
<dbReference type="GO" id="GO:0016301">
    <property type="term" value="F:kinase activity"/>
    <property type="evidence" value="ECO:0007669"/>
    <property type="project" value="InterPro"/>
</dbReference>
<dbReference type="AlphaFoldDB" id="A0A9X1S0K2"/>
<protein>
    <recommendedName>
        <fullName evidence="5">UDP-N-acetylglucosamine kinase</fullName>
        <ecNumber evidence="2">2.7.1.176</ecNumber>
    </recommendedName>
    <alternativeName>
        <fullName evidence="5">UDP-N-acetylglucosamine kinase</fullName>
    </alternativeName>
</protein>
<organism evidence="9 10">
    <name type="scientific">Microbacterium tenebrionis</name>
    <dbReference type="NCBI Taxonomy" id="2830665"/>
    <lineage>
        <taxon>Bacteria</taxon>
        <taxon>Bacillati</taxon>
        <taxon>Actinomycetota</taxon>
        <taxon>Actinomycetes</taxon>
        <taxon>Micrococcales</taxon>
        <taxon>Microbacteriaceae</taxon>
        <taxon>Microbacterium</taxon>
    </lineage>
</organism>
<feature type="domain" description="Zeta toxin" evidence="8">
    <location>
        <begin position="1"/>
        <end position="177"/>
    </location>
</feature>
<accession>A0A9X1S0K2</accession>
<keyword evidence="4" id="KW-0067">ATP-binding</keyword>
<dbReference type="EC" id="2.7.1.176" evidence="2"/>
<comment type="similarity">
    <text evidence="1">Belongs to the zeta toxin family.</text>
</comment>